<keyword evidence="2" id="KW-1185">Reference proteome</keyword>
<proteinExistence type="predicted"/>
<gene>
    <name evidence="1" type="ORF">PBRASI_LOCUS486</name>
</gene>
<comment type="caution">
    <text evidence="1">The sequence shown here is derived from an EMBL/GenBank/DDBJ whole genome shotgun (WGS) entry which is preliminary data.</text>
</comment>
<sequence length="40" mass="4345">EKEGWCARYGGVLINGLLPVETELIGVPDVEESKSSKLDL</sequence>
<evidence type="ECO:0000313" key="2">
    <source>
        <dbReference type="Proteomes" id="UP000789739"/>
    </source>
</evidence>
<dbReference type="AlphaFoldDB" id="A0A9N8VL40"/>
<protein>
    <submittedName>
        <fullName evidence="1">5089_t:CDS:1</fullName>
    </submittedName>
</protein>
<feature type="non-terminal residue" evidence="1">
    <location>
        <position position="1"/>
    </location>
</feature>
<accession>A0A9N8VL40</accession>
<name>A0A9N8VL40_9GLOM</name>
<reference evidence="1" key="1">
    <citation type="submission" date="2021-06" db="EMBL/GenBank/DDBJ databases">
        <authorList>
            <person name="Kallberg Y."/>
            <person name="Tangrot J."/>
            <person name="Rosling A."/>
        </authorList>
    </citation>
    <scope>NUCLEOTIDE SEQUENCE</scope>
    <source>
        <strain evidence="1">BR232B</strain>
    </source>
</reference>
<evidence type="ECO:0000313" key="1">
    <source>
        <dbReference type="EMBL" id="CAG8459192.1"/>
    </source>
</evidence>
<dbReference type="Proteomes" id="UP000789739">
    <property type="component" value="Unassembled WGS sequence"/>
</dbReference>
<dbReference type="EMBL" id="CAJVPI010000024">
    <property type="protein sequence ID" value="CAG8459192.1"/>
    <property type="molecule type" value="Genomic_DNA"/>
</dbReference>
<organism evidence="1 2">
    <name type="scientific">Paraglomus brasilianum</name>
    <dbReference type="NCBI Taxonomy" id="144538"/>
    <lineage>
        <taxon>Eukaryota</taxon>
        <taxon>Fungi</taxon>
        <taxon>Fungi incertae sedis</taxon>
        <taxon>Mucoromycota</taxon>
        <taxon>Glomeromycotina</taxon>
        <taxon>Glomeromycetes</taxon>
        <taxon>Paraglomerales</taxon>
        <taxon>Paraglomeraceae</taxon>
        <taxon>Paraglomus</taxon>
    </lineage>
</organism>